<dbReference type="EMBL" id="KV425580">
    <property type="protein sequence ID" value="KZT24070.1"/>
    <property type="molecule type" value="Genomic_DNA"/>
</dbReference>
<dbReference type="Proteomes" id="UP000076761">
    <property type="component" value="Unassembled WGS sequence"/>
</dbReference>
<organism evidence="1 2">
    <name type="scientific">Neolentinus lepideus HHB14362 ss-1</name>
    <dbReference type="NCBI Taxonomy" id="1314782"/>
    <lineage>
        <taxon>Eukaryota</taxon>
        <taxon>Fungi</taxon>
        <taxon>Dikarya</taxon>
        <taxon>Basidiomycota</taxon>
        <taxon>Agaricomycotina</taxon>
        <taxon>Agaricomycetes</taxon>
        <taxon>Gloeophyllales</taxon>
        <taxon>Gloeophyllaceae</taxon>
        <taxon>Neolentinus</taxon>
    </lineage>
</organism>
<sequence>MSVPHHKPICQLIKLKPKTVAKYKSLHGGFWLRVSFALEPHYIVGSGCSSHYHPPLDLLTATFKYTGDYEKDMQGIAEDKGTQRWWKVTDGMQESLNESATGSGGEVTWWTELEEIFKAELA</sequence>
<keyword evidence="2" id="KW-1185">Reference proteome</keyword>
<proteinExistence type="predicted"/>
<dbReference type="Gene3D" id="3.30.70.100">
    <property type="match status" value="1"/>
</dbReference>
<name>A0A165RNI5_9AGAM</name>
<dbReference type="AlphaFoldDB" id="A0A165RNI5"/>
<dbReference type="PANTHER" id="PTHR34389:SF2">
    <property type="entry name" value="L-RHAMNOSE MUTAROTASE"/>
    <property type="match status" value="1"/>
</dbReference>
<dbReference type="GO" id="GO:0016857">
    <property type="term" value="F:racemase and epimerase activity, acting on carbohydrates and derivatives"/>
    <property type="evidence" value="ECO:0007669"/>
    <property type="project" value="InterPro"/>
</dbReference>
<gene>
    <name evidence="1" type="ORF">NEOLEDRAFT_1068159</name>
</gene>
<reference evidence="1 2" key="1">
    <citation type="journal article" date="2016" name="Mol. Biol. Evol.">
        <title>Comparative Genomics of Early-Diverging Mushroom-Forming Fungi Provides Insights into the Origins of Lignocellulose Decay Capabilities.</title>
        <authorList>
            <person name="Nagy L.G."/>
            <person name="Riley R."/>
            <person name="Tritt A."/>
            <person name="Adam C."/>
            <person name="Daum C."/>
            <person name="Floudas D."/>
            <person name="Sun H."/>
            <person name="Yadav J.S."/>
            <person name="Pangilinan J."/>
            <person name="Larsson K.H."/>
            <person name="Matsuura K."/>
            <person name="Barry K."/>
            <person name="Labutti K."/>
            <person name="Kuo R."/>
            <person name="Ohm R.A."/>
            <person name="Bhattacharya S.S."/>
            <person name="Shirouzu T."/>
            <person name="Yoshinaga Y."/>
            <person name="Martin F.M."/>
            <person name="Grigoriev I.V."/>
            <person name="Hibbett D.S."/>
        </authorList>
    </citation>
    <scope>NUCLEOTIDE SEQUENCE [LARGE SCALE GENOMIC DNA]</scope>
    <source>
        <strain evidence="1 2">HHB14362 ss-1</strain>
    </source>
</reference>
<dbReference type="STRING" id="1314782.A0A165RNI5"/>
<dbReference type="InterPro" id="IPR008000">
    <property type="entry name" value="Rham/fucose_mutarotase"/>
</dbReference>
<dbReference type="OrthoDB" id="9981546at2759"/>
<dbReference type="PANTHER" id="PTHR34389">
    <property type="entry name" value="L-RHAMNOSE MUTAROTASE"/>
    <property type="match status" value="1"/>
</dbReference>
<dbReference type="InParanoid" id="A0A165RNI5"/>
<dbReference type="SUPFAM" id="SSF54909">
    <property type="entry name" value="Dimeric alpha+beta barrel"/>
    <property type="match status" value="1"/>
</dbReference>
<protein>
    <submittedName>
        <fullName evidence="1">Rhamnose mutarotase</fullName>
    </submittedName>
</protein>
<dbReference type="InterPro" id="IPR011008">
    <property type="entry name" value="Dimeric_a/b-barrel"/>
</dbReference>
<accession>A0A165RNI5</accession>
<evidence type="ECO:0000313" key="1">
    <source>
        <dbReference type="EMBL" id="KZT24070.1"/>
    </source>
</evidence>
<evidence type="ECO:0000313" key="2">
    <source>
        <dbReference type="Proteomes" id="UP000076761"/>
    </source>
</evidence>
<dbReference type="Pfam" id="PF05336">
    <property type="entry name" value="rhaM"/>
    <property type="match status" value="1"/>
</dbReference>